<feature type="domain" description="Hemerythrin-like" evidence="4">
    <location>
        <begin position="10"/>
        <end position="97"/>
    </location>
</feature>
<sequence length="132" mass="16091">MKWTESLSVGNDYIDEQHKEWIRRINDLLEAYNQKRGKEKVEEAMEFVKKYTVTHFSAEQELMKKYKYPEYEIHKQIHDNFIKEVNELDEKIKKEGPTLTNLMTVVKVNIFLYKKWNIILYKKCTKRHSKNC</sequence>
<dbReference type="Pfam" id="PF01814">
    <property type="entry name" value="Hemerythrin"/>
    <property type="match status" value="1"/>
</dbReference>
<dbReference type="Proteomes" id="UP000183404">
    <property type="component" value="Unassembled WGS sequence"/>
</dbReference>
<gene>
    <name evidence="5" type="ORF">SAMN04244560_02524</name>
</gene>
<evidence type="ECO:0000256" key="2">
    <source>
        <dbReference type="ARBA" id="ARBA00022723"/>
    </source>
</evidence>
<accession>A0A1G7V2K9</accession>
<dbReference type="PANTHER" id="PTHR37164:SF1">
    <property type="entry name" value="BACTERIOHEMERYTHRIN"/>
    <property type="match status" value="1"/>
</dbReference>
<dbReference type="EMBL" id="FNBS01000086">
    <property type="protein sequence ID" value="SDG53974.1"/>
    <property type="molecule type" value="Genomic_DNA"/>
</dbReference>
<protein>
    <submittedName>
        <fullName evidence="5">Hemerythrin</fullName>
    </submittedName>
</protein>
<comment type="similarity">
    <text evidence="1">Belongs to the hemerythrin family.</text>
</comment>
<evidence type="ECO:0000313" key="6">
    <source>
        <dbReference type="Proteomes" id="UP000183404"/>
    </source>
</evidence>
<dbReference type="InterPro" id="IPR012827">
    <property type="entry name" value="Hemerythrin_metal-bd"/>
</dbReference>
<dbReference type="GO" id="GO:0046872">
    <property type="term" value="F:metal ion binding"/>
    <property type="evidence" value="ECO:0007669"/>
    <property type="project" value="UniProtKB-KW"/>
</dbReference>
<dbReference type="InterPro" id="IPR050669">
    <property type="entry name" value="Hemerythrin"/>
</dbReference>
<dbReference type="SUPFAM" id="SSF47188">
    <property type="entry name" value="Hemerythrin-like"/>
    <property type="match status" value="1"/>
</dbReference>
<dbReference type="InterPro" id="IPR035938">
    <property type="entry name" value="Hemerythrin-like_sf"/>
</dbReference>
<dbReference type="PANTHER" id="PTHR37164">
    <property type="entry name" value="BACTERIOHEMERYTHRIN"/>
    <property type="match status" value="1"/>
</dbReference>
<dbReference type="PROSITE" id="PS00550">
    <property type="entry name" value="HEMERYTHRINS"/>
    <property type="match status" value="1"/>
</dbReference>
<organism evidence="5 6">
    <name type="scientific">Thermoanaerobacter thermohydrosulfuricus</name>
    <name type="common">Clostridium thermohydrosulfuricum</name>
    <dbReference type="NCBI Taxonomy" id="1516"/>
    <lineage>
        <taxon>Bacteria</taxon>
        <taxon>Bacillati</taxon>
        <taxon>Bacillota</taxon>
        <taxon>Clostridia</taxon>
        <taxon>Thermoanaerobacterales</taxon>
        <taxon>Thermoanaerobacteraceae</taxon>
        <taxon>Thermoanaerobacter</taxon>
    </lineage>
</organism>
<proteinExistence type="inferred from homology"/>
<dbReference type="NCBIfam" id="TIGR02481">
    <property type="entry name" value="hemeryth_dom"/>
    <property type="match status" value="1"/>
</dbReference>
<evidence type="ECO:0000259" key="4">
    <source>
        <dbReference type="Pfam" id="PF01814"/>
    </source>
</evidence>
<dbReference type="NCBIfam" id="NF033749">
    <property type="entry name" value="bact_hemeryth"/>
    <property type="match status" value="1"/>
</dbReference>
<evidence type="ECO:0000256" key="1">
    <source>
        <dbReference type="ARBA" id="ARBA00010587"/>
    </source>
</evidence>
<dbReference type="CDD" id="cd12107">
    <property type="entry name" value="Hemerythrin"/>
    <property type="match status" value="1"/>
</dbReference>
<dbReference type="Gene3D" id="1.20.120.50">
    <property type="entry name" value="Hemerythrin-like"/>
    <property type="match status" value="1"/>
</dbReference>
<evidence type="ECO:0000313" key="5">
    <source>
        <dbReference type="EMBL" id="SDG53974.1"/>
    </source>
</evidence>
<evidence type="ECO:0000256" key="3">
    <source>
        <dbReference type="ARBA" id="ARBA00023004"/>
    </source>
</evidence>
<keyword evidence="2" id="KW-0479">Metal-binding</keyword>
<dbReference type="AlphaFoldDB" id="A0A1G7V2K9"/>
<dbReference type="InterPro" id="IPR016131">
    <property type="entry name" value="Haemerythrin_Fe_BS"/>
</dbReference>
<dbReference type="RefSeq" id="WP_244499148.1">
    <property type="nucleotide sequence ID" value="NZ_FNBS01000086.1"/>
</dbReference>
<reference evidence="5 6" key="1">
    <citation type="submission" date="2016-10" db="EMBL/GenBank/DDBJ databases">
        <authorList>
            <person name="de Groot N.N."/>
        </authorList>
    </citation>
    <scope>NUCLEOTIDE SEQUENCE [LARGE SCALE GENOMIC DNA]</scope>
    <source>
        <strain evidence="5 6">DSM 569</strain>
    </source>
</reference>
<keyword evidence="3" id="KW-0408">Iron</keyword>
<dbReference type="InterPro" id="IPR012312">
    <property type="entry name" value="Hemerythrin-like"/>
</dbReference>
<name>A0A1G7V2K9_THETY</name>